<evidence type="ECO:0000313" key="1">
    <source>
        <dbReference type="EMBL" id="EUA29990.1"/>
    </source>
</evidence>
<accession>X8AGJ9</accession>
<name>X8AGJ9_MYCXE</name>
<dbReference type="PATRIC" id="fig|1299334.3.peg.5930"/>
<reference evidence="1" key="1">
    <citation type="submission" date="2014-01" db="EMBL/GenBank/DDBJ databases">
        <authorList>
            <person name="Brown-Elliot B."/>
            <person name="Wallace R."/>
            <person name="Lenaerts A."/>
            <person name="Ordway D."/>
            <person name="DeGroote M.A."/>
            <person name="Parker T."/>
            <person name="Sizemore C."/>
            <person name="Tallon L.J."/>
            <person name="Sadzewicz L.K."/>
            <person name="Sengamalay N."/>
            <person name="Fraser C.M."/>
            <person name="Hine E."/>
            <person name="Shefchek K.A."/>
            <person name="Das S.P."/>
            <person name="Tettelin H."/>
        </authorList>
    </citation>
    <scope>NUCLEOTIDE SEQUENCE [LARGE SCALE GENOMIC DNA]</scope>
    <source>
        <strain evidence="1">4042</strain>
    </source>
</reference>
<comment type="caution">
    <text evidence="1">The sequence shown here is derived from an EMBL/GenBank/DDBJ whole genome shotgun (WGS) entry which is preliminary data.</text>
</comment>
<proteinExistence type="predicted"/>
<gene>
    <name evidence="1" type="ORF">I553_4245</name>
</gene>
<organism evidence="1">
    <name type="scientific">Mycobacterium xenopi 4042</name>
    <dbReference type="NCBI Taxonomy" id="1299334"/>
    <lineage>
        <taxon>Bacteria</taxon>
        <taxon>Bacillati</taxon>
        <taxon>Actinomycetota</taxon>
        <taxon>Actinomycetes</taxon>
        <taxon>Mycobacteriales</taxon>
        <taxon>Mycobacteriaceae</taxon>
        <taxon>Mycobacterium</taxon>
    </lineage>
</organism>
<protein>
    <submittedName>
        <fullName evidence="1">Uncharacterized protein</fullName>
    </submittedName>
</protein>
<sequence length="47" mass="5259">MTNPTPPRWLKPVNKFMIAVQKLGIPTGPPMVLTVRVARPADRAVHR</sequence>
<dbReference type="EMBL" id="JAOB01000060">
    <property type="protein sequence ID" value="EUA29990.1"/>
    <property type="molecule type" value="Genomic_DNA"/>
</dbReference>
<dbReference type="AlphaFoldDB" id="X8AGJ9"/>